<reference evidence="1" key="1">
    <citation type="submission" date="2022-11" db="EMBL/GenBank/DDBJ databases">
        <title>Alteromonas sp. nov., isolated from sea water of the Qingdao.</title>
        <authorList>
            <person name="Wang Q."/>
        </authorList>
    </citation>
    <scope>NUCLEOTIDE SEQUENCE</scope>
    <source>
        <strain evidence="1">ASW11-7</strain>
    </source>
</reference>
<dbReference type="InterPro" id="IPR012659">
    <property type="entry name" value="CHP02444"/>
</dbReference>
<comment type="caution">
    <text evidence="1">The sequence shown here is derived from an EMBL/GenBank/DDBJ whole genome shotgun (WGS) entry which is preliminary data.</text>
</comment>
<dbReference type="NCBIfam" id="TIGR02444">
    <property type="entry name" value="TIGR02444 family protein"/>
    <property type="match status" value="1"/>
</dbReference>
<dbReference type="RefSeq" id="WP_265617778.1">
    <property type="nucleotide sequence ID" value="NZ_JAPFRD010000011.1"/>
</dbReference>
<organism evidence="1 2">
    <name type="scientific">Alteromonas aquimaris</name>
    <dbReference type="NCBI Taxonomy" id="2998417"/>
    <lineage>
        <taxon>Bacteria</taxon>
        <taxon>Pseudomonadati</taxon>
        <taxon>Pseudomonadota</taxon>
        <taxon>Gammaproteobacteria</taxon>
        <taxon>Alteromonadales</taxon>
        <taxon>Alteromonadaceae</taxon>
        <taxon>Alteromonas/Salinimonas group</taxon>
        <taxon>Alteromonas</taxon>
    </lineage>
</organism>
<accession>A0ABT3P8D0</accession>
<evidence type="ECO:0000313" key="1">
    <source>
        <dbReference type="EMBL" id="MCW8109030.1"/>
    </source>
</evidence>
<dbReference type="Proteomes" id="UP001142810">
    <property type="component" value="Unassembled WGS sequence"/>
</dbReference>
<dbReference type="EMBL" id="JAPFRD010000011">
    <property type="protein sequence ID" value="MCW8109030.1"/>
    <property type="molecule type" value="Genomic_DNA"/>
</dbReference>
<keyword evidence="2" id="KW-1185">Reference proteome</keyword>
<name>A0ABT3P8D0_9ALTE</name>
<dbReference type="Pfam" id="PF09523">
    <property type="entry name" value="DUF2390"/>
    <property type="match status" value="1"/>
</dbReference>
<protein>
    <submittedName>
        <fullName evidence="1">TIGR02444 family protein</fullName>
    </submittedName>
</protein>
<sequence length="158" mass="18457">MTKLSFQHFWNFSVTHYLAGENKRCCLTLQDQYGVNVNLLLLLGWCITHHKIVTLVQWNELQGAIEQSDENLKAHRHRRQKEKQKTQFDSARYQLLKDQELVLERRQQADMLEQFSQQVHLCIEPDQVNGSIPAFVHSYNLRGKPDALALMAEVINSL</sequence>
<evidence type="ECO:0000313" key="2">
    <source>
        <dbReference type="Proteomes" id="UP001142810"/>
    </source>
</evidence>
<proteinExistence type="predicted"/>
<gene>
    <name evidence="1" type="ORF">OPS25_11040</name>
</gene>